<feature type="coiled-coil region" evidence="1">
    <location>
        <begin position="226"/>
        <end position="260"/>
    </location>
</feature>
<dbReference type="Pfam" id="PF13476">
    <property type="entry name" value="AAA_23"/>
    <property type="match status" value="1"/>
</dbReference>
<accession>A0A090AI82</accession>
<dbReference type="STRING" id="40754.THII_3801"/>
<dbReference type="HOGENOM" id="CLU_024631_0_0_6"/>
<dbReference type="InterPro" id="IPR038729">
    <property type="entry name" value="Rad50/SbcC_AAA"/>
</dbReference>
<dbReference type="KEGG" id="tig:THII_3801"/>
<dbReference type="SUPFAM" id="SSF52540">
    <property type="entry name" value="P-loop containing nucleoside triphosphate hydrolases"/>
    <property type="match status" value="1"/>
</dbReference>
<dbReference type="Gene3D" id="3.40.50.300">
    <property type="entry name" value="P-loop containing nucleotide triphosphate hydrolases"/>
    <property type="match status" value="2"/>
</dbReference>
<feature type="domain" description="Rad50/SbcC-type AAA" evidence="2">
    <location>
        <begin position="6"/>
        <end position="226"/>
    </location>
</feature>
<dbReference type="OrthoDB" id="9795626at2"/>
<reference evidence="3 4" key="1">
    <citation type="journal article" date="2014" name="ISME J.">
        <title>Ecophysiology of Thioploca ingrica as revealed by the complete genome sequence supplemented with proteomic evidence.</title>
        <authorList>
            <person name="Kojima H."/>
            <person name="Ogura Y."/>
            <person name="Yamamoto N."/>
            <person name="Togashi T."/>
            <person name="Mori H."/>
            <person name="Watanabe T."/>
            <person name="Nemoto F."/>
            <person name="Kurokawa K."/>
            <person name="Hayashi T."/>
            <person name="Fukui M."/>
        </authorList>
    </citation>
    <scope>NUCLEOTIDE SEQUENCE [LARGE SCALE GENOMIC DNA]</scope>
</reference>
<evidence type="ECO:0000313" key="3">
    <source>
        <dbReference type="EMBL" id="BAP58098.1"/>
    </source>
</evidence>
<protein>
    <submittedName>
        <fullName evidence="3">ATPase involved in DNA repair</fullName>
    </submittedName>
</protein>
<proteinExistence type="predicted"/>
<dbReference type="PANTHER" id="PTHR32114:SF2">
    <property type="entry name" value="ABC TRANSPORTER ABCH.3"/>
    <property type="match status" value="1"/>
</dbReference>
<name>A0A090AI82_9GAMM</name>
<evidence type="ECO:0000259" key="2">
    <source>
        <dbReference type="Pfam" id="PF13476"/>
    </source>
</evidence>
<dbReference type="NCBIfam" id="TIGR03185">
    <property type="entry name" value="DNA_S_dndD"/>
    <property type="match status" value="1"/>
</dbReference>
<organism evidence="3 4">
    <name type="scientific">Thioploca ingrica</name>
    <dbReference type="NCBI Taxonomy" id="40754"/>
    <lineage>
        <taxon>Bacteria</taxon>
        <taxon>Pseudomonadati</taxon>
        <taxon>Pseudomonadota</taxon>
        <taxon>Gammaproteobacteria</taxon>
        <taxon>Thiotrichales</taxon>
        <taxon>Thiotrichaceae</taxon>
        <taxon>Thioploca</taxon>
    </lineage>
</organism>
<keyword evidence="1" id="KW-0175">Coiled coil</keyword>
<dbReference type="InterPro" id="IPR017599">
    <property type="entry name" value="DNA_S_DndD"/>
</dbReference>
<dbReference type="Proteomes" id="UP000031623">
    <property type="component" value="Chromosome"/>
</dbReference>
<feature type="coiled-coil region" evidence="1">
    <location>
        <begin position="386"/>
        <end position="457"/>
    </location>
</feature>
<evidence type="ECO:0000256" key="1">
    <source>
        <dbReference type="SAM" id="Coils"/>
    </source>
</evidence>
<dbReference type="EMBL" id="AP014633">
    <property type="protein sequence ID" value="BAP58098.1"/>
    <property type="molecule type" value="Genomic_DNA"/>
</dbReference>
<keyword evidence="4" id="KW-1185">Reference proteome</keyword>
<dbReference type="InterPro" id="IPR027417">
    <property type="entry name" value="P-loop_NTPase"/>
</dbReference>
<dbReference type="AlphaFoldDB" id="A0A090AI82"/>
<dbReference type="PANTHER" id="PTHR32114">
    <property type="entry name" value="ABC TRANSPORTER ABCH.3"/>
    <property type="match status" value="1"/>
</dbReference>
<evidence type="ECO:0000313" key="4">
    <source>
        <dbReference type="Proteomes" id="UP000031623"/>
    </source>
</evidence>
<gene>
    <name evidence="3" type="ORF">THII_3801</name>
</gene>
<sequence>MIFEELILSNFGIYQGRHVLQLTSSAPPRSIILLGGLNGSGKTTLLEALQLILYGKFSKYANQSNLAYFDYLRQLMNYHADPSQGTALELAFKHYREGKEEIIRVQRAWSINNNQFKETVAVQRDGVFDPVITDHWYDYVEEFIPARIANLFFFDGEKIAAFADAEQAADLLKTGIYALLGLDLVERLVTDLLMVERKRKAQLQSQLSREQIQLLAEQLNQLKPQLIAIDQQQTQVQDQLKQAQQEHNQLLNKYRQEGGERVEQKTFWETQLGITQQKQAQLDEQLREVASGEAPLLLITELLHQTEAQACREQEAKHNWEIDTALAEHNAKLLQFLQQHRLAQATLAAVENFLATAQVTRQQSLQTECYLQVDPTIFAGVQASQLQSIQTTVQELLAQSEDLQDEINRYERQLLSIPDPERLEAITQQRQQLQQKIDSLQSQLAVLAQQHHQLHHEMTRKQHELQQAYEIESKEQFTHEITQRVIKQAEQARNTLAQFNQAMLTKSIRQLETLILDGFRQLVRKNKLIQDITIDPHHYGLTLYTSNHEILTPKSLSAGEKQLLAISILWGLSRASGYPLPAIIDTPLSRLDSIHRNNLVKHYFPQASHQVILLSTDEEINEIHYRHLKPNIGREYHISYQEDQQTSVINPGYFFSY</sequence>